<evidence type="ECO:0000259" key="2">
    <source>
        <dbReference type="Pfam" id="PF05257"/>
    </source>
</evidence>
<evidence type="ECO:0000313" key="3">
    <source>
        <dbReference type="EMBL" id="MFD1547988.1"/>
    </source>
</evidence>
<feature type="region of interest" description="Disordered" evidence="1">
    <location>
        <begin position="215"/>
        <end position="235"/>
    </location>
</feature>
<gene>
    <name evidence="3" type="ORF">ACFSJ0_63935</name>
</gene>
<name>A0ABW4GYR4_9ACTN</name>
<proteinExistence type="predicted"/>
<evidence type="ECO:0000313" key="4">
    <source>
        <dbReference type="Proteomes" id="UP001597097"/>
    </source>
</evidence>
<protein>
    <submittedName>
        <fullName evidence="3">CHAP domain-containing protein</fullName>
    </submittedName>
</protein>
<comment type="caution">
    <text evidence="3">The sequence shown here is derived from an EMBL/GenBank/DDBJ whole genome shotgun (WGS) entry which is preliminary data.</text>
</comment>
<dbReference type="EMBL" id="JBHUCM010000088">
    <property type="protein sequence ID" value="MFD1547988.1"/>
    <property type="molecule type" value="Genomic_DNA"/>
</dbReference>
<feature type="domain" description="Peptidase C51" evidence="2">
    <location>
        <begin position="100"/>
        <end position="192"/>
    </location>
</feature>
<dbReference type="InterPro" id="IPR007921">
    <property type="entry name" value="CHAP_dom"/>
</dbReference>
<dbReference type="Proteomes" id="UP001597097">
    <property type="component" value="Unassembled WGS sequence"/>
</dbReference>
<keyword evidence="4" id="KW-1185">Reference proteome</keyword>
<accession>A0ABW4GYR4</accession>
<reference evidence="4" key="1">
    <citation type="journal article" date="2019" name="Int. J. Syst. Evol. Microbiol.">
        <title>The Global Catalogue of Microorganisms (GCM) 10K type strain sequencing project: providing services to taxonomists for standard genome sequencing and annotation.</title>
        <authorList>
            <consortium name="The Broad Institute Genomics Platform"/>
            <consortium name="The Broad Institute Genome Sequencing Center for Infectious Disease"/>
            <person name="Wu L."/>
            <person name="Ma J."/>
        </authorList>
    </citation>
    <scope>NUCLEOTIDE SEQUENCE [LARGE SCALE GENOMIC DNA]</scope>
    <source>
        <strain evidence="4">CGMCC 1.15399</strain>
    </source>
</reference>
<sequence>MSEQNPPAPTTKNVTGFLLRLGAGATATAFLASALVAVTTAPAAAVTRGNIVAVAQSQFANASRNHEEPMGSGCNYYTGYFRSWKPAGGCPATDGVQWRDSDWCADFSKYVWKNAGVPDADVAETNGGVLTGWASSFKDYGTKHGTWHARSTGYAPQPGDAVVFDWDQSGDIDHVGIVKSSNATTVYTIEGNSGDRIKENSYSRTNIDIVGYSAPVGAEDGPPATPATDASGTSDVRADFNGDGLDDVAAFYDYPGARTVLFVWSAKAGGGFNPPVSMWDSGAGNFEQPRAKAIAGDFNGDGLADVGTFYDYSGGRTGLWIWSAKAGGGFNSPVMSWDSGAGNFEQPRAKAITGDFNGDGLADIGTFYDYPGARTGLWIWTAKAGGFNAPTMTWDSGAGNFEQPRAKAIAGDFNGDGLADVGTFYDYSGARTGLWIWSAKAGGGFNSPVMTWDSGAGNFEQPRAKAVVGDFNGDNMTDVGTFYDYPGGRTGLWTWTAKTGGFNSPVMSWDSGAGNFEQPRAKAVVGDFNGDNMTDISTFYDYPGGRTGLWTWTAKTGGFNAPTMTWDSGAGNWDQFRTKPV</sequence>
<dbReference type="RefSeq" id="WP_219539797.1">
    <property type="nucleotide sequence ID" value="NZ_JAHKRM010000076.1"/>
</dbReference>
<evidence type="ECO:0000256" key="1">
    <source>
        <dbReference type="SAM" id="MobiDB-lite"/>
    </source>
</evidence>
<dbReference type="Pfam" id="PF05257">
    <property type="entry name" value="CHAP"/>
    <property type="match status" value="1"/>
</dbReference>
<organism evidence="3 4">
    <name type="scientific">Nonomuraea guangzhouensis</name>
    <dbReference type="NCBI Taxonomy" id="1291555"/>
    <lineage>
        <taxon>Bacteria</taxon>
        <taxon>Bacillati</taxon>
        <taxon>Actinomycetota</taxon>
        <taxon>Actinomycetes</taxon>
        <taxon>Streptosporangiales</taxon>
        <taxon>Streptosporangiaceae</taxon>
        <taxon>Nonomuraea</taxon>
    </lineage>
</organism>